<dbReference type="Pfam" id="PF01048">
    <property type="entry name" value="PNP_UDP_1"/>
    <property type="match status" value="1"/>
</dbReference>
<accession>A0A1V6NFV2</accession>
<dbReference type="SUPFAM" id="SSF103473">
    <property type="entry name" value="MFS general substrate transporter"/>
    <property type="match status" value="1"/>
</dbReference>
<dbReference type="InterPro" id="IPR053137">
    <property type="entry name" value="NLR-like"/>
</dbReference>
<evidence type="ECO:0000313" key="2">
    <source>
        <dbReference type="EMBL" id="OQD63296.1"/>
    </source>
</evidence>
<dbReference type="SUPFAM" id="SSF53167">
    <property type="entry name" value="Purine and uridine phosphorylases"/>
    <property type="match status" value="1"/>
</dbReference>
<proteinExistence type="predicted"/>
<dbReference type="PANTHER" id="PTHR46082">
    <property type="entry name" value="ATP/GTP-BINDING PROTEIN-RELATED"/>
    <property type="match status" value="1"/>
</dbReference>
<comment type="caution">
    <text evidence="2">The sequence shown here is derived from an EMBL/GenBank/DDBJ whole genome shotgun (WGS) entry which is preliminary data.</text>
</comment>
<dbReference type="OrthoDB" id="1577640at2759"/>
<dbReference type="CDD" id="cd10170">
    <property type="entry name" value="ASKHA_NBD_HSP70"/>
    <property type="match status" value="1"/>
</dbReference>
<dbReference type="Proteomes" id="UP000191408">
    <property type="component" value="Unassembled WGS sequence"/>
</dbReference>
<reference evidence="3" key="1">
    <citation type="journal article" date="2017" name="Nat. Microbiol.">
        <title>Global analysis of biosynthetic gene clusters reveals vast potential of secondary metabolite production in Penicillium species.</title>
        <authorList>
            <person name="Nielsen J.C."/>
            <person name="Grijseels S."/>
            <person name="Prigent S."/>
            <person name="Ji B."/>
            <person name="Dainat J."/>
            <person name="Nielsen K.F."/>
            <person name="Frisvad J.C."/>
            <person name="Workman M."/>
            <person name="Nielsen J."/>
        </authorList>
    </citation>
    <scope>NUCLEOTIDE SEQUENCE [LARGE SCALE GENOMIC DNA]</scope>
    <source>
        <strain evidence="3">IBT 4502</strain>
    </source>
</reference>
<dbReference type="AlphaFoldDB" id="A0A1V6NFV2"/>
<dbReference type="InterPro" id="IPR035994">
    <property type="entry name" value="Nucleoside_phosphorylase_sf"/>
</dbReference>
<evidence type="ECO:0000313" key="3">
    <source>
        <dbReference type="Proteomes" id="UP000191408"/>
    </source>
</evidence>
<dbReference type="InterPro" id="IPR000845">
    <property type="entry name" value="Nucleoside_phosphorylase_d"/>
</dbReference>
<dbReference type="PANTHER" id="PTHR46082:SF11">
    <property type="entry name" value="AAA+ ATPASE DOMAIN-CONTAINING PROTEIN-RELATED"/>
    <property type="match status" value="1"/>
</dbReference>
<dbReference type="SUPFAM" id="SSF53067">
    <property type="entry name" value="Actin-like ATPase domain"/>
    <property type="match status" value="2"/>
</dbReference>
<name>A0A1V6NFV2_PENPO</name>
<sequence length="830" mass="91567">MGDRGKENATLTHENYTVGWVCALPKEIVAAKAMLDQVHPPLPQPPHDSNNYTLGRVGSHNVVIACLPLGELGNNSSASVATRLNSTFPGIKFGIMVGIGGGVPPSVRLGDVVVSAPSNGFGGVVQWDFGKTEQGTGFRRTGSLNSPPTTLKTALSTLQAKHEMEGSVVPKFLEEVERKWPMLAPRYTRRENLEDMLFPADFQHVTIQDVGEGQNHCAGCDRSKLLQRKHRDMRIHYGLIASGNQVVKDGIFRDEINSRFGGNVLCFEMEAAGLMNEFRCVVVRGICDYADSHKPKHWQEYAAAVAAATAKEILLMVPKWDVLTMAPMASKESPIFPLWGPELTAETIGVSQRIEQREPLRNISDLSATAAYDRARGEGFYDGLIIGIDFGMAYSGVSWATLVDFKHGNINVITEWPGSDSERVKVPTQLWYENSEMLWGFQVPKDAEALRYFKLLLLRKGDVEDELRAQFGHTMRTLHDNGITAEDCIADYLRAIWKHSLETILEARPEKLIEGLKLYVVLTVPATWKDYARNAMKRAARKAGILDYRKAGPTSLTFVPEAEAAGVASLVDRGAYVQPGNVFMVCDAGSGTVDVVTYRVVDNQPLQLQEVVASDGSFCGGILIDQDFISQCMNRVGRSWSHFSPADVMTILTEEWEYGIKPRYAEKNGRDSYPVYIIHHRLNDISRKPHIKHGHIYFSGSDIRNAFHAKAVPGLLKLVDSQLRKTHDKGLNVTGIILAGGLGSSPHIYECLEAKYSNRGIEVYQSIADRAHTAAQHNGMSLNLSGYLLAILNAGSVFGRILPGWLGDRFGHFNVMIITTYATSAIVLAL</sequence>
<dbReference type="PRINTS" id="PR00301">
    <property type="entry name" value="HEATSHOCK70"/>
</dbReference>
<dbReference type="GO" id="GO:0009116">
    <property type="term" value="P:nucleoside metabolic process"/>
    <property type="evidence" value="ECO:0007669"/>
    <property type="project" value="InterPro"/>
</dbReference>
<dbReference type="EMBL" id="MDYM01000010">
    <property type="protein sequence ID" value="OQD63296.1"/>
    <property type="molecule type" value="Genomic_DNA"/>
</dbReference>
<dbReference type="InterPro" id="IPR043129">
    <property type="entry name" value="ATPase_NBD"/>
</dbReference>
<dbReference type="InterPro" id="IPR036259">
    <property type="entry name" value="MFS_trans_sf"/>
</dbReference>
<dbReference type="STRING" id="60169.A0A1V6NFV2"/>
<dbReference type="Gene3D" id="3.30.420.40">
    <property type="match status" value="1"/>
</dbReference>
<protein>
    <recommendedName>
        <fullName evidence="1">Nucleoside phosphorylase domain-containing protein</fullName>
    </recommendedName>
</protein>
<feature type="domain" description="Nucleoside phosphorylase" evidence="1">
    <location>
        <begin position="18"/>
        <end position="129"/>
    </location>
</feature>
<dbReference type="Gene3D" id="3.40.50.1580">
    <property type="entry name" value="Nucleoside phosphorylase domain"/>
    <property type="match status" value="1"/>
</dbReference>
<organism evidence="2 3">
    <name type="scientific">Penicillium polonicum</name>
    <dbReference type="NCBI Taxonomy" id="60169"/>
    <lineage>
        <taxon>Eukaryota</taxon>
        <taxon>Fungi</taxon>
        <taxon>Dikarya</taxon>
        <taxon>Ascomycota</taxon>
        <taxon>Pezizomycotina</taxon>
        <taxon>Eurotiomycetes</taxon>
        <taxon>Eurotiomycetidae</taxon>
        <taxon>Eurotiales</taxon>
        <taxon>Aspergillaceae</taxon>
        <taxon>Penicillium</taxon>
    </lineage>
</organism>
<dbReference type="GO" id="GO:0003824">
    <property type="term" value="F:catalytic activity"/>
    <property type="evidence" value="ECO:0007669"/>
    <property type="project" value="InterPro"/>
</dbReference>
<gene>
    <name evidence="2" type="ORF">PENPOL_c010G01393</name>
</gene>
<evidence type="ECO:0000259" key="1">
    <source>
        <dbReference type="Pfam" id="PF01048"/>
    </source>
</evidence>
<keyword evidence="3" id="KW-1185">Reference proteome</keyword>